<gene>
    <name evidence="3" type="ORF">NMSP_1258</name>
</gene>
<dbReference type="RefSeq" id="WP_086907917.1">
    <property type="nucleotide sequence ID" value="NZ_CP021324.1"/>
</dbReference>
<dbReference type="GO" id="GO:0016887">
    <property type="term" value="F:ATP hydrolysis activity"/>
    <property type="evidence" value="ECO:0007669"/>
    <property type="project" value="InterPro"/>
</dbReference>
<evidence type="ECO:0000313" key="3">
    <source>
        <dbReference type="EMBL" id="ARS64873.1"/>
    </source>
</evidence>
<dbReference type="OrthoDB" id="25344at2157"/>
<dbReference type="GO" id="GO:0006302">
    <property type="term" value="P:double-strand break repair"/>
    <property type="evidence" value="ECO:0007669"/>
    <property type="project" value="InterPro"/>
</dbReference>
<reference evidence="3 4" key="1">
    <citation type="journal article" date="2017" name="Environ. Microbiol.">
        <title>Genome and epigenome of a novel marine Thaumarchaeota strain suggest viral infection, phosphorothioation DNA modification and multiple restriction systems.</title>
        <authorList>
            <person name="Ahlgren N.A."/>
            <person name="Chen Y."/>
            <person name="Needham D.M."/>
            <person name="Parada A.E."/>
            <person name="Sachdeva R."/>
            <person name="Trinh V."/>
            <person name="Chen T."/>
            <person name="Fuhrman J.A."/>
        </authorList>
    </citation>
    <scope>NUCLEOTIDE SEQUENCE [LARGE SCALE GENOMIC DNA]</scope>
    <source>
        <strain evidence="3 4">SPOT01</strain>
    </source>
</reference>
<dbReference type="AlphaFoldDB" id="A0A2Z2HLP0"/>
<name>A0A2Z2HLP0_9ARCH</name>
<dbReference type="EMBL" id="CP021324">
    <property type="protein sequence ID" value="ARS64873.1"/>
    <property type="molecule type" value="Genomic_DNA"/>
</dbReference>
<dbReference type="KEGG" id="nct:NMSP_1258"/>
<sequence length="696" mass="79235">MTEKNSLLIHKIEINNCGGFRGSHELEFSTDPEKNITVIQAESGRGKSTSFQLIYWCLYGEFFKPQSNTTLDDEGLINLPSLNELQLGKKVTGSVSLTVNDENGELYVLTRSATATKLRDENGKKFDRLNNSRINSGIQIETDCKLRLKDEKEGGMFTERDDSLINAEIRSYLPKDLSDFVLFDGEKLMKFQNSNDSKAIIMDGIQKLSGLPVVDSLIESTAYTKQEIKKLVARKTGGADGEALARALQDVQDDIADQEKIRETNKGLLSENRIRYNELQEIMGKTKAGKDVQGRINKKENEVKTLKKLQNKINDEIKQFLFKNVPYLLIRNTLLESQKDFGRLEELQKIPPSITSEGIDKLRNALTCVCGRDFEENDEVWDELGRVKETIIDSDMVSSISQGRGLISQIVDQSNPEKIRQRYDELEDHEIDITRQLKITKTELAELYEERRTLPSSGTETYEQLDKKSRDLFNGIGKIQSKIDDAKEQLLNLEDDKTNLNKKYEEAVSHGEKFQDDKDKVTILNAIEKLSKAKRKEISDILRDTAEKATNEYFMMSAPQKEEFDKVMITSNYDILAVDENENTKLTSMGQSHVLGLSYVFGCRSITEKNTFLFIDSPLHNISGEFRNEVAEVLAKYLPNVQIVLFVTDTEYTSGPLGEIPVRDILKPTNKIWKEYAIELCKTDDGNTTRCFKEMK</sequence>
<dbReference type="InterPro" id="IPR027417">
    <property type="entry name" value="P-loop_NTPase"/>
</dbReference>
<dbReference type="PANTHER" id="PTHR32114">
    <property type="entry name" value="ABC TRANSPORTER ABCH.3"/>
    <property type="match status" value="1"/>
</dbReference>
<evidence type="ECO:0000313" key="4">
    <source>
        <dbReference type="Proteomes" id="UP000249949"/>
    </source>
</evidence>
<organism evidence="3 4">
    <name type="scientific">Candidatus Nitrosomarinus catalinensis</name>
    <dbReference type="NCBI Taxonomy" id="1898749"/>
    <lineage>
        <taxon>Archaea</taxon>
        <taxon>Nitrososphaerota</taxon>
        <taxon>Nitrososphaeria</taxon>
        <taxon>Nitrosopumilales</taxon>
        <taxon>Nitrosopumilaceae</taxon>
        <taxon>Candidatus Nitrosomarinus</taxon>
    </lineage>
</organism>
<keyword evidence="4" id="KW-1185">Reference proteome</keyword>
<feature type="coiled-coil region" evidence="2">
    <location>
        <begin position="476"/>
        <end position="510"/>
    </location>
</feature>
<protein>
    <submittedName>
        <fullName evidence="3">Uncharacterized protein</fullName>
    </submittedName>
</protein>
<dbReference type="GeneID" id="32901708"/>
<proteinExistence type="predicted"/>
<dbReference type="Gene3D" id="3.40.50.300">
    <property type="entry name" value="P-loop containing nucleotide triphosphate hydrolases"/>
    <property type="match status" value="2"/>
</dbReference>
<dbReference type="PANTHER" id="PTHR32114:SF2">
    <property type="entry name" value="ABC TRANSPORTER ABCH.3"/>
    <property type="match status" value="1"/>
</dbReference>
<evidence type="ECO:0000256" key="1">
    <source>
        <dbReference type="ARBA" id="ARBA00023054"/>
    </source>
</evidence>
<dbReference type="Proteomes" id="UP000249949">
    <property type="component" value="Chromosome"/>
</dbReference>
<dbReference type="SUPFAM" id="SSF52540">
    <property type="entry name" value="P-loop containing nucleoside triphosphate hydrolases"/>
    <property type="match status" value="2"/>
</dbReference>
<keyword evidence="1 2" id="KW-0175">Coiled coil</keyword>
<evidence type="ECO:0000256" key="2">
    <source>
        <dbReference type="SAM" id="Coils"/>
    </source>
</evidence>
<accession>A0A2Z2HLP0</accession>